<keyword evidence="7" id="KW-1185">Reference proteome</keyword>
<sequence>MSFIVEQAGGKGSDGRQRVLDITPTEIHQRLLLYIGSVEEVEKLEKYLA</sequence>
<proteinExistence type="predicted"/>
<name>A0AAD6VZC4_9ROSI</name>
<evidence type="ECO:0000259" key="5">
    <source>
        <dbReference type="Pfam" id="PF18913"/>
    </source>
</evidence>
<dbReference type="GO" id="GO:0006000">
    <property type="term" value="P:fructose metabolic process"/>
    <property type="evidence" value="ECO:0007669"/>
    <property type="project" value="TreeGrafter"/>
</dbReference>
<dbReference type="GO" id="GO:0042132">
    <property type="term" value="F:fructose 1,6-bisphosphate 1-phosphatase activity"/>
    <property type="evidence" value="ECO:0007669"/>
    <property type="project" value="TreeGrafter"/>
</dbReference>
<evidence type="ECO:0000313" key="6">
    <source>
        <dbReference type="EMBL" id="KAJ6992956.1"/>
    </source>
</evidence>
<dbReference type="GO" id="GO:0046872">
    <property type="term" value="F:metal ion binding"/>
    <property type="evidence" value="ECO:0007669"/>
    <property type="project" value="UniProtKB-KW"/>
</dbReference>
<reference evidence="6" key="1">
    <citation type="journal article" date="2023" name="Mol. Ecol. Resour.">
        <title>Chromosome-level genome assembly of a triploid poplar Populus alba 'Berolinensis'.</title>
        <authorList>
            <person name="Chen S."/>
            <person name="Yu Y."/>
            <person name="Wang X."/>
            <person name="Wang S."/>
            <person name="Zhang T."/>
            <person name="Zhou Y."/>
            <person name="He R."/>
            <person name="Meng N."/>
            <person name="Wang Y."/>
            <person name="Liu W."/>
            <person name="Liu Z."/>
            <person name="Liu J."/>
            <person name="Guo Q."/>
            <person name="Huang H."/>
            <person name="Sederoff R.R."/>
            <person name="Wang G."/>
            <person name="Qu G."/>
            <person name="Chen S."/>
        </authorList>
    </citation>
    <scope>NUCLEOTIDE SEQUENCE</scope>
    <source>
        <strain evidence="6">SC-2020</strain>
    </source>
</reference>
<comment type="caution">
    <text evidence="6">The sequence shown here is derived from an EMBL/GenBank/DDBJ whole genome shotgun (WGS) entry which is preliminary data.</text>
</comment>
<keyword evidence="2" id="KW-0479">Metal-binding</keyword>
<dbReference type="GO" id="GO:0030388">
    <property type="term" value="P:fructose 1,6-bisphosphate metabolic process"/>
    <property type="evidence" value="ECO:0007669"/>
    <property type="project" value="TreeGrafter"/>
</dbReference>
<feature type="domain" description="Fructose-1-6-bisphosphatase class 1 C-terminal" evidence="5">
    <location>
        <begin position="1"/>
        <end position="48"/>
    </location>
</feature>
<dbReference type="Proteomes" id="UP001164929">
    <property type="component" value="Chromosome 6"/>
</dbReference>
<evidence type="ECO:0000256" key="3">
    <source>
        <dbReference type="ARBA" id="ARBA00022842"/>
    </source>
</evidence>
<protein>
    <recommendedName>
        <fullName evidence="4">D-fructose-1,6-bisphosphate 1-phosphohydrolase</fullName>
    </recommendedName>
</protein>
<dbReference type="PANTHER" id="PTHR11556">
    <property type="entry name" value="FRUCTOSE-1,6-BISPHOSPHATASE-RELATED"/>
    <property type="match status" value="1"/>
</dbReference>
<keyword evidence="3" id="KW-0460">Magnesium</keyword>
<gene>
    <name evidence="6" type="ORF">NC653_016165</name>
</gene>
<accession>A0AAD6VZC4</accession>
<organism evidence="6 7">
    <name type="scientific">Populus alba x Populus x berolinensis</name>
    <dbReference type="NCBI Taxonomy" id="444605"/>
    <lineage>
        <taxon>Eukaryota</taxon>
        <taxon>Viridiplantae</taxon>
        <taxon>Streptophyta</taxon>
        <taxon>Embryophyta</taxon>
        <taxon>Tracheophyta</taxon>
        <taxon>Spermatophyta</taxon>
        <taxon>Magnoliopsida</taxon>
        <taxon>eudicotyledons</taxon>
        <taxon>Gunneridae</taxon>
        <taxon>Pentapetalae</taxon>
        <taxon>rosids</taxon>
        <taxon>fabids</taxon>
        <taxon>Malpighiales</taxon>
        <taxon>Salicaceae</taxon>
        <taxon>Saliceae</taxon>
        <taxon>Populus</taxon>
    </lineage>
</organism>
<evidence type="ECO:0000256" key="1">
    <source>
        <dbReference type="ARBA" id="ARBA00005215"/>
    </source>
</evidence>
<dbReference type="InterPro" id="IPR044015">
    <property type="entry name" value="FBPase_C_dom"/>
</dbReference>
<dbReference type="Pfam" id="PF18913">
    <property type="entry name" value="FBPase_C"/>
    <property type="match status" value="1"/>
</dbReference>
<dbReference type="GO" id="GO:0005829">
    <property type="term" value="C:cytosol"/>
    <property type="evidence" value="ECO:0007669"/>
    <property type="project" value="TreeGrafter"/>
</dbReference>
<dbReference type="SUPFAM" id="SSF56655">
    <property type="entry name" value="Carbohydrate phosphatase"/>
    <property type="match status" value="1"/>
</dbReference>
<comment type="pathway">
    <text evidence="1">Carbohydrate biosynthesis; Calvin cycle.</text>
</comment>
<dbReference type="AlphaFoldDB" id="A0AAD6VZC4"/>
<dbReference type="Gene3D" id="3.40.190.80">
    <property type="match status" value="1"/>
</dbReference>
<dbReference type="GO" id="GO:0006002">
    <property type="term" value="P:fructose 6-phosphate metabolic process"/>
    <property type="evidence" value="ECO:0007669"/>
    <property type="project" value="TreeGrafter"/>
</dbReference>
<dbReference type="EMBL" id="JAQIZT010000006">
    <property type="protein sequence ID" value="KAJ6992956.1"/>
    <property type="molecule type" value="Genomic_DNA"/>
</dbReference>
<evidence type="ECO:0000256" key="2">
    <source>
        <dbReference type="ARBA" id="ARBA00022723"/>
    </source>
</evidence>
<dbReference type="PANTHER" id="PTHR11556:SF1">
    <property type="entry name" value="FRUCTOSE-BISPHOSPHATASE"/>
    <property type="match status" value="1"/>
</dbReference>
<dbReference type="GO" id="GO:0005986">
    <property type="term" value="P:sucrose biosynthetic process"/>
    <property type="evidence" value="ECO:0007669"/>
    <property type="project" value="TreeGrafter"/>
</dbReference>
<dbReference type="InterPro" id="IPR000146">
    <property type="entry name" value="FBPase_class-1"/>
</dbReference>
<dbReference type="GO" id="GO:0006094">
    <property type="term" value="P:gluconeogenesis"/>
    <property type="evidence" value="ECO:0007669"/>
    <property type="project" value="TreeGrafter"/>
</dbReference>
<evidence type="ECO:0000256" key="4">
    <source>
        <dbReference type="ARBA" id="ARBA00032973"/>
    </source>
</evidence>
<evidence type="ECO:0000313" key="7">
    <source>
        <dbReference type="Proteomes" id="UP001164929"/>
    </source>
</evidence>